<comment type="caution">
    <text evidence="1">The sequence shown here is derived from an EMBL/GenBank/DDBJ whole genome shotgun (WGS) entry which is preliminary data.</text>
</comment>
<name>A0A8H6RSZ1_9PEZI</name>
<protein>
    <submittedName>
        <fullName evidence="1">Uncharacterized protein</fullName>
    </submittedName>
</protein>
<sequence>MELPSATQTSLSPLSLPTTLIFSQRPFFRSRLLPCTFRSPILATLVHTMPTGPCDHLEHDFAFNDISEARADTSSCYTLSPIDDDYHQLCGEENQKALVYDIYHAIIAHAKRETSNDARNPAPSDVDPEAWVEFQIDQEENLRRILKKEENWEREVERRCWVMLDQIFSIHQTGARSSNFFGPAEKWMLKLSQRLERVVKAVESADFAGSPDHRRRCDERT</sequence>
<dbReference type="Proteomes" id="UP000660729">
    <property type="component" value="Unassembled WGS sequence"/>
</dbReference>
<dbReference type="AlphaFoldDB" id="A0A8H6RSZ1"/>
<dbReference type="OrthoDB" id="3643260at2759"/>
<evidence type="ECO:0000313" key="2">
    <source>
        <dbReference type="Proteomes" id="UP000660729"/>
    </source>
</evidence>
<evidence type="ECO:0000313" key="1">
    <source>
        <dbReference type="EMBL" id="KAF7196571.1"/>
    </source>
</evidence>
<dbReference type="EMBL" id="JABCIY010000024">
    <property type="protein sequence ID" value="KAF7196571.1"/>
    <property type="molecule type" value="Genomic_DNA"/>
</dbReference>
<organism evidence="1 2">
    <name type="scientific">Pseudocercospora fuligena</name>
    <dbReference type="NCBI Taxonomy" id="685502"/>
    <lineage>
        <taxon>Eukaryota</taxon>
        <taxon>Fungi</taxon>
        <taxon>Dikarya</taxon>
        <taxon>Ascomycota</taxon>
        <taxon>Pezizomycotina</taxon>
        <taxon>Dothideomycetes</taxon>
        <taxon>Dothideomycetidae</taxon>
        <taxon>Mycosphaerellales</taxon>
        <taxon>Mycosphaerellaceae</taxon>
        <taxon>Pseudocercospora</taxon>
    </lineage>
</organism>
<keyword evidence="2" id="KW-1185">Reference proteome</keyword>
<reference evidence="1" key="1">
    <citation type="submission" date="2020-04" db="EMBL/GenBank/DDBJ databases">
        <title>Draft genome resource of the tomato pathogen Pseudocercospora fuligena.</title>
        <authorList>
            <person name="Zaccaron A."/>
        </authorList>
    </citation>
    <scope>NUCLEOTIDE SEQUENCE</scope>
    <source>
        <strain evidence="1">PF001</strain>
    </source>
</reference>
<accession>A0A8H6RSZ1</accession>
<proteinExistence type="predicted"/>
<gene>
    <name evidence="1" type="ORF">HII31_01941</name>
</gene>